<evidence type="ECO:0000256" key="1">
    <source>
        <dbReference type="SAM" id="MobiDB-lite"/>
    </source>
</evidence>
<protein>
    <recommendedName>
        <fullName evidence="5">DUF2631 domain-containing protein</fullName>
    </recommendedName>
</protein>
<evidence type="ECO:0000313" key="4">
    <source>
        <dbReference type="Proteomes" id="UP001597068"/>
    </source>
</evidence>
<sequence length="100" mass="10877">MSDDRSSLPAGMQPMRQVDHVPEPPARAGFWFSGPGWRRWVMAAVFWVLVAASAAVGTLVDGGWVETLGLGAVILAVLLVVNAGLKCLTRHRVQRPRMRA</sequence>
<organism evidence="3 4">
    <name type="scientific">Williamsia deligens</name>
    <dbReference type="NCBI Taxonomy" id="321325"/>
    <lineage>
        <taxon>Bacteria</taxon>
        <taxon>Bacillati</taxon>
        <taxon>Actinomycetota</taxon>
        <taxon>Actinomycetes</taxon>
        <taxon>Mycobacteriales</taxon>
        <taxon>Nocardiaceae</taxon>
        <taxon>Williamsia</taxon>
    </lineage>
</organism>
<dbReference type="EMBL" id="JBHTIL010000001">
    <property type="protein sequence ID" value="MFD0925523.1"/>
    <property type="molecule type" value="Genomic_DNA"/>
</dbReference>
<reference evidence="4" key="1">
    <citation type="journal article" date="2019" name="Int. J. Syst. Evol. Microbiol.">
        <title>The Global Catalogue of Microorganisms (GCM) 10K type strain sequencing project: providing services to taxonomists for standard genome sequencing and annotation.</title>
        <authorList>
            <consortium name="The Broad Institute Genomics Platform"/>
            <consortium name="The Broad Institute Genome Sequencing Center for Infectious Disease"/>
            <person name="Wu L."/>
            <person name="Ma J."/>
        </authorList>
    </citation>
    <scope>NUCLEOTIDE SEQUENCE [LARGE SCALE GENOMIC DNA]</scope>
    <source>
        <strain evidence="4">CCUG 50873</strain>
    </source>
</reference>
<feature type="region of interest" description="Disordered" evidence="1">
    <location>
        <begin position="1"/>
        <end position="23"/>
    </location>
</feature>
<feature type="transmembrane region" description="Helical" evidence="2">
    <location>
        <begin position="68"/>
        <end position="89"/>
    </location>
</feature>
<dbReference type="RefSeq" id="WP_253646534.1">
    <property type="nucleotide sequence ID" value="NZ_BAAAMO010000002.1"/>
</dbReference>
<name>A0ABW3G625_9NOCA</name>
<keyword evidence="2" id="KW-1133">Transmembrane helix</keyword>
<comment type="caution">
    <text evidence="3">The sequence shown here is derived from an EMBL/GenBank/DDBJ whole genome shotgun (WGS) entry which is preliminary data.</text>
</comment>
<evidence type="ECO:0000256" key="2">
    <source>
        <dbReference type="SAM" id="Phobius"/>
    </source>
</evidence>
<keyword evidence="2" id="KW-0812">Transmembrane</keyword>
<evidence type="ECO:0000313" key="3">
    <source>
        <dbReference type="EMBL" id="MFD0925523.1"/>
    </source>
</evidence>
<keyword evidence="2" id="KW-0472">Membrane</keyword>
<proteinExistence type="predicted"/>
<gene>
    <name evidence="3" type="ORF">ACFQ04_07210</name>
</gene>
<dbReference type="Proteomes" id="UP001597068">
    <property type="component" value="Unassembled WGS sequence"/>
</dbReference>
<feature type="transmembrane region" description="Helical" evidence="2">
    <location>
        <begin position="40"/>
        <end position="62"/>
    </location>
</feature>
<evidence type="ECO:0008006" key="5">
    <source>
        <dbReference type="Google" id="ProtNLM"/>
    </source>
</evidence>
<keyword evidence="4" id="KW-1185">Reference proteome</keyword>
<accession>A0ABW3G625</accession>